<dbReference type="Pfam" id="PF00085">
    <property type="entry name" value="Thioredoxin"/>
    <property type="match status" value="1"/>
</dbReference>
<dbReference type="SUPFAM" id="SSF52833">
    <property type="entry name" value="Thioredoxin-like"/>
    <property type="match status" value="1"/>
</dbReference>
<dbReference type="InterPro" id="IPR036249">
    <property type="entry name" value="Thioredoxin-like_sf"/>
</dbReference>
<name>A0A9W6B8Q0_9FLAO</name>
<gene>
    <name evidence="2" type="ORF">NBRC110019_27680</name>
</gene>
<accession>A0A9W6B8Q0</accession>
<comment type="caution">
    <text evidence="2">The sequence shown here is derived from an EMBL/GenBank/DDBJ whole genome shotgun (WGS) entry which is preliminary data.</text>
</comment>
<sequence>MVLVVTVFCSCGAKNSAANASEPEKPQLYTDSKVEFELGELVGAISKSQLSKSFNWFRDGYGEYVVDTTTMSQVKPYLEGVQVKLFMGTWCSDSQREVPHFFKIMDAVNFHDIEIIGVDESKTTPQGTEKLYDVINVPTFIFLKDGQEINRMVEFPWDTLEKDMLAIFTTTDYKNPYAE</sequence>
<evidence type="ECO:0000259" key="1">
    <source>
        <dbReference type="Pfam" id="PF00085"/>
    </source>
</evidence>
<dbReference type="EMBL" id="BRVP01000023">
    <property type="protein sequence ID" value="GLB53727.1"/>
    <property type="molecule type" value="Genomic_DNA"/>
</dbReference>
<dbReference type="InterPro" id="IPR013766">
    <property type="entry name" value="Thioredoxin_domain"/>
</dbReference>
<feature type="domain" description="Thioredoxin" evidence="1">
    <location>
        <begin position="85"/>
        <end position="154"/>
    </location>
</feature>
<dbReference type="Proteomes" id="UP001143545">
    <property type="component" value="Unassembled WGS sequence"/>
</dbReference>
<dbReference type="CDD" id="cd02947">
    <property type="entry name" value="TRX_family"/>
    <property type="match status" value="1"/>
</dbReference>
<dbReference type="AlphaFoldDB" id="A0A9W6B8Q0"/>
<evidence type="ECO:0000313" key="3">
    <source>
        <dbReference type="Proteomes" id="UP001143545"/>
    </source>
</evidence>
<keyword evidence="3" id="KW-1185">Reference proteome</keyword>
<dbReference type="Gene3D" id="3.40.30.10">
    <property type="entry name" value="Glutaredoxin"/>
    <property type="match status" value="1"/>
</dbReference>
<organism evidence="2 3">
    <name type="scientific">Neptunitalea chrysea</name>
    <dbReference type="NCBI Taxonomy" id="1647581"/>
    <lineage>
        <taxon>Bacteria</taxon>
        <taxon>Pseudomonadati</taxon>
        <taxon>Bacteroidota</taxon>
        <taxon>Flavobacteriia</taxon>
        <taxon>Flavobacteriales</taxon>
        <taxon>Flavobacteriaceae</taxon>
        <taxon>Neptunitalea</taxon>
    </lineage>
</organism>
<reference evidence="2" key="1">
    <citation type="submission" date="2022-07" db="EMBL/GenBank/DDBJ databases">
        <title>Taxonomy of Novel Oxalotrophic and Methylotrophic Bacteria.</title>
        <authorList>
            <person name="Sahin N."/>
            <person name="Tani A."/>
        </authorList>
    </citation>
    <scope>NUCLEOTIDE SEQUENCE</scope>
    <source>
        <strain evidence="2">AM327</strain>
    </source>
</reference>
<evidence type="ECO:0000313" key="2">
    <source>
        <dbReference type="EMBL" id="GLB53727.1"/>
    </source>
</evidence>
<protein>
    <recommendedName>
        <fullName evidence="1">Thioredoxin domain-containing protein</fullName>
    </recommendedName>
</protein>
<proteinExistence type="predicted"/>